<dbReference type="OrthoDB" id="2890773at2"/>
<sequence>MTRKLVVCGGIFLSLLAGFTILDNMDEKELSRKGTDADPGLLRVQQTELDEVETAKSILPFGSREYVRIVPR</sequence>
<accession>A0A427TSZ7</accession>
<dbReference type="RefSeq" id="WP_125479718.1">
    <property type="nucleotide sequence ID" value="NZ_RSFW01000011.1"/>
</dbReference>
<organism evidence="1 2">
    <name type="scientific">Mesobacillus subterraneus</name>
    <dbReference type="NCBI Taxonomy" id="285983"/>
    <lineage>
        <taxon>Bacteria</taxon>
        <taxon>Bacillati</taxon>
        <taxon>Bacillota</taxon>
        <taxon>Bacilli</taxon>
        <taxon>Bacillales</taxon>
        <taxon>Bacillaceae</taxon>
        <taxon>Mesobacillus</taxon>
    </lineage>
</organism>
<dbReference type="Proteomes" id="UP000279911">
    <property type="component" value="Unassembled WGS sequence"/>
</dbReference>
<proteinExistence type="predicted"/>
<comment type="caution">
    <text evidence="1">The sequence shown here is derived from an EMBL/GenBank/DDBJ whole genome shotgun (WGS) entry which is preliminary data.</text>
</comment>
<name>A0A427TSZ7_9BACI</name>
<protein>
    <submittedName>
        <fullName evidence="1">Uncharacterized protein</fullName>
    </submittedName>
</protein>
<dbReference type="AlphaFoldDB" id="A0A427TSZ7"/>
<dbReference type="EMBL" id="RSFW01000011">
    <property type="protein sequence ID" value="RSD27546.1"/>
    <property type="molecule type" value="Genomic_DNA"/>
</dbReference>
<evidence type="ECO:0000313" key="1">
    <source>
        <dbReference type="EMBL" id="RSD27546.1"/>
    </source>
</evidence>
<reference evidence="2" key="1">
    <citation type="submission" date="2018-12" db="EMBL/GenBank/DDBJ databases">
        <title>Bacillus chawlae sp. nov., Bacillus glennii sp. nov., and Bacillus saganii sp. nov. Isolated from the Vehicle Assembly Building at Kennedy Space Center where the Viking Spacecraft were Assembled.</title>
        <authorList>
            <person name="Seuylemezian A."/>
            <person name="Vaishampayan P."/>
        </authorList>
    </citation>
    <scope>NUCLEOTIDE SEQUENCE [LARGE SCALE GENOMIC DNA]</scope>
    <source>
        <strain evidence="2">DSM 13966</strain>
    </source>
</reference>
<evidence type="ECO:0000313" key="2">
    <source>
        <dbReference type="Proteomes" id="UP000279911"/>
    </source>
</evidence>
<gene>
    <name evidence="1" type="ORF">EJA10_09260</name>
</gene>